<evidence type="ECO:0000256" key="8">
    <source>
        <dbReference type="ARBA" id="ARBA00023180"/>
    </source>
</evidence>
<dbReference type="PANTHER" id="PTHR48056:SF52">
    <property type="entry name" value="PROTEIN KINASE DOMAIN-CONTAINING PROTEIN"/>
    <property type="match status" value="1"/>
</dbReference>
<keyword evidence="5" id="KW-0677">Repeat</keyword>
<protein>
    <recommendedName>
        <fullName evidence="10">Protein kinase domain-containing protein</fullName>
    </recommendedName>
</protein>
<proteinExistence type="inferred from homology"/>
<dbReference type="EMBL" id="JAGKQM010000008">
    <property type="protein sequence ID" value="KAH0915109.1"/>
    <property type="molecule type" value="Genomic_DNA"/>
</dbReference>
<evidence type="ECO:0000256" key="1">
    <source>
        <dbReference type="ARBA" id="ARBA00004370"/>
    </source>
</evidence>
<feature type="domain" description="Protein kinase" evidence="10">
    <location>
        <begin position="699"/>
        <end position="921"/>
    </location>
</feature>
<keyword evidence="12" id="KW-1185">Reference proteome</keyword>
<evidence type="ECO:0000256" key="4">
    <source>
        <dbReference type="ARBA" id="ARBA00022692"/>
    </source>
</evidence>
<accession>A0ABQ8CDG7</accession>
<dbReference type="PANTHER" id="PTHR48056">
    <property type="entry name" value="LRR RECEPTOR-LIKE SERINE/THREONINE-PROTEIN KINASE-RELATED"/>
    <property type="match status" value="1"/>
</dbReference>
<dbReference type="PROSITE" id="PS00108">
    <property type="entry name" value="PROTEIN_KINASE_ST"/>
    <property type="match status" value="1"/>
</dbReference>
<evidence type="ECO:0000259" key="10">
    <source>
        <dbReference type="PROSITE" id="PS50011"/>
    </source>
</evidence>
<dbReference type="InterPro" id="IPR008271">
    <property type="entry name" value="Ser/Thr_kinase_AS"/>
</dbReference>
<dbReference type="Pfam" id="PF08263">
    <property type="entry name" value="LRRNT_2"/>
    <property type="match status" value="1"/>
</dbReference>
<dbReference type="PROSITE" id="PS51450">
    <property type="entry name" value="LRR"/>
    <property type="match status" value="1"/>
</dbReference>
<comment type="caution">
    <text evidence="11">The sequence shown here is derived from an EMBL/GenBank/DDBJ whole genome shotgun (WGS) entry which is preliminary data.</text>
</comment>
<dbReference type="Gene3D" id="3.30.200.20">
    <property type="entry name" value="Phosphorylase Kinase, domain 1"/>
    <property type="match status" value="1"/>
</dbReference>
<comment type="similarity">
    <text evidence="2">Belongs to the protein kinase superfamily. Ser/Thr protein kinase family.</text>
</comment>
<evidence type="ECO:0000313" key="11">
    <source>
        <dbReference type="EMBL" id="KAH0915109.1"/>
    </source>
</evidence>
<reference evidence="11 12" key="1">
    <citation type="submission" date="2021-05" db="EMBL/GenBank/DDBJ databases">
        <title>Genome Assembly of Synthetic Allotetraploid Brassica napus Reveals Homoeologous Exchanges between Subgenomes.</title>
        <authorList>
            <person name="Davis J.T."/>
        </authorList>
    </citation>
    <scope>NUCLEOTIDE SEQUENCE [LARGE SCALE GENOMIC DNA]</scope>
    <source>
        <strain evidence="12">cv. Da-Ae</strain>
        <tissue evidence="11">Seedling</tissue>
    </source>
</reference>
<evidence type="ECO:0000256" key="2">
    <source>
        <dbReference type="ARBA" id="ARBA00008684"/>
    </source>
</evidence>
<dbReference type="Proteomes" id="UP000824890">
    <property type="component" value="Unassembled WGS sequence"/>
</dbReference>
<feature type="non-terminal residue" evidence="11">
    <location>
        <position position="1"/>
    </location>
</feature>
<keyword evidence="7 9" id="KW-0472">Membrane</keyword>
<evidence type="ECO:0000256" key="6">
    <source>
        <dbReference type="ARBA" id="ARBA00022989"/>
    </source>
</evidence>
<keyword evidence="6 9" id="KW-1133">Transmembrane helix</keyword>
<feature type="transmembrane region" description="Helical" evidence="9">
    <location>
        <begin position="648"/>
        <end position="667"/>
    </location>
</feature>
<dbReference type="InterPro" id="IPR003591">
    <property type="entry name" value="Leu-rich_rpt_typical-subtyp"/>
</dbReference>
<dbReference type="Gene3D" id="3.80.10.10">
    <property type="entry name" value="Ribonuclease Inhibitor"/>
    <property type="match status" value="2"/>
</dbReference>
<dbReference type="SUPFAM" id="SSF52058">
    <property type="entry name" value="L domain-like"/>
    <property type="match status" value="1"/>
</dbReference>
<keyword evidence="8" id="KW-0325">Glycoprotein</keyword>
<dbReference type="SMART" id="SM00369">
    <property type="entry name" value="LRR_TYP"/>
    <property type="match status" value="7"/>
</dbReference>
<keyword evidence="3" id="KW-0433">Leucine-rich repeat</keyword>
<dbReference type="SUPFAM" id="SSF56112">
    <property type="entry name" value="Protein kinase-like (PK-like)"/>
    <property type="match status" value="1"/>
</dbReference>
<comment type="subcellular location">
    <subcellularLocation>
        <location evidence="1">Membrane</location>
    </subcellularLocation>
</comment>
<evidence type="ECO:0000256" key="5">
    <source>
        <dbReference type="ARBA" id="ARBA00022737"/>
    </source>
</evidence>
<name>A0ABQ8CDG7_BRANA</name>
<dbReference type="PROSITE" id="PS50011">
    <property type="entry name" value="PROTEIN_KINASE_DOM"/>
    <property type="match status" value="1"/>
</dbReference>
<dbReference type="InterPro" id="IPR011009">
    <property type="entry name" value="Kinase-like_dom_sf"/>
</dbReference>
<evidence type="ECO:0000256" key="3">
    <source>
        <dbReference type="ARBA" id="ARBA00022614"/>
    </source>
</evidence>
<dbReference type="Pfam" id="PF00560">
    <property type="entry name" value="LRR_1"/>
    <property type="match status" value="8"/>
</dbReference>
<dbReference type="PRINTS" id="PR00019">
    <property type="entry name" value="LEURICHRPT"/>
</dbReference>
<organism evidence="11 12">
    <name type="scientific">Brassica napus</name>
    <name type="common">Rape</name>
    <dbReference type="NCBI Taxonomy" id="3708"/>
    <lineage>
        <taxon>Eukaryota</taxon>
        <taxon>Viridiplantae</taxon>
        <taxon>Streptophyta</taxon>
        <taxon>Embryophyta</taxon>
        <taxon>Tracheophyta</taxon>
        <taxon>Spermatophyta</taxon>
        <taxon>Magnoliopsida</taxon>
        <taxon>eudicotyledons</taxon>
        <taxon>Gunneridae</taxon>
        <taxon>Pentapetalae</taxon>
        <taxon>rosids</taxon>
        <taxon>malvids</taxon>
        <taxon>Brassicales</taxon>
        <taxon>Brassicaceae</taxon>
        <taxon>Brassiceae</taxon>
        <taxon>Brassica</taxon>
    </lineage>
</organism>
<keyword evidence="4 9" id="KW-0812">Transmembrane</keyword>
<dbReference type="InterPro" id="IPR013210">
    <property type="entry name" value="LRR_N_plant-typ"/>
</dbReference>
<dbReference type="Gene3D" id="1.10.510.10">
    <property type="entry name" value="Transferase(Phosphotransferase) domain 1"/>
    <property type="match status" value="1"/>
</dbReference>
<gene>
    <name evidence="11" type="ORF">HID58_029555</name>
</gene>
<evidence type="ECO:0000256" key="9">
    <source>
        <dbReference type="SAM" id="Phobius"/>
    </source>
</evidence>
<dbReference type="SMART" id="SM00220">
    <property type="entry name" value="S_TKc"/>
    <property type="match status" value="1"/>
</dbReference>
<dbReference type="InterPro" id="IPR000719">
    <property type="entry name" value="Prot_kinase_dom"/>
</dbReference>
<sequence length="921" mass="101740">NFSDVTMADRIFTFFLVLSSISLLFSPILCSSSSSSLNLSLVRQAKVLFSIKQSFDSYDPSLDSWTVPNFNSLCSWTGVSCDNLNQSITRLDISNLNISGTLSPEVSRLPSLLSNLEVLNISTNAFEGELAPLEFGQMTQLVTLDAYNNNFTGSLPLSLTKLTQLEYLDLGGNYFNGEIPISYGGFLRLKYLSLSGNDLIGRIPNELGNITTLEKLYLGYYNDFHGGIPADLGRLINLVHLDLANCSLKGSIPAELGFLKNLEILFLQTNELTGSVPRELGNMTSLKTLDLSNNFLEGEIPLELSGLQKLQLFNLFFNRLHGEIPEFVAHLPVLQILKLWHNNFTGKIPAKLGSNGKLVDIDLSSNKLTGLIPETLCFGRKLQILILFNNFLFGPLPEDLGQCEPLWRFRLGQNFLTGTMPKGLIYLPNVSLLELQNNFLTGEIAEEEAGNTGLSSLTQINLSNNRLTGPIPGSIRNLRSLQILLLGGNRFTGQIPGEIGSLKSLLTIDMSRNNLSGKLPPEFGECQSLTYLDLSHNEISGQIPVQISRIRILNYLNVSWNSLNQSLPVELGSMKSLTSVDFSHNNFSGSVPTLGQFVYFNNTSFLGNPFLCGYSSNPCNGSQNQSESQILNQRNANSNGEISAKFKLLFGLGLLGFFLLFFVLAVLKNRRMRRSNSNLWKLIGFQKLGFRSEHIVECVKENNVIGKGGAGVVYKGLMPNGEEVAVKKLLTIRKGSSHDNGLSAEIQTLGRIRHRNIVRLLAFCSNKDVNLLVYEYMPNGSLGEALHGKAGVFLKWETRLQIALEAAKGLCYLHHDCSPLIIHRDVKSNNILLGPDFEAHVADFGLAKFMMQDDGASECMSSVAGSYGYIAPDQRLSNVPLGEAMELFFVAMLCVQEHSVERPTMREVVQMISQAKQPHTF</sequence>
<dbReference type="InterPro" id="IPR032675">
    <property type="entry name" value="LRR_dom_sf"/>
</dbReference>
<dbReference type="Pfam" id="PF13855">
    <property type="entry name" value="LRR_8"/>
    <property type="match status" value="1"/>
</dbReference>
<evidence type="ECO:0000256" key="7">
    <source>
        <dbReference type="ARBA" id="ARBA00023136"/>
    </source>
</evidence>
<dbReference type="InterPro" id="IPR050647">
    <property type="entry name" value="Plant_LRR-RLKs"/>
</dbReference>
<dbReference type="InterPro" id="IPR001611">
    <property type="entry name" value="Leu-rich_rpt"/>
</dbReference>
<dbReference type="SUPFAM" id="SSF52047">
    <property type="entry name" value="RNI-like"/>
    <property type="match status" value="1"/>
</dbReference>
<dbReference type="Pfam" id="PF00069">
    <property type="entry name" value="Pkinase"/>
    <property type="match status" value="1"/>
</dbReference>
<evidence type="ECO:0000313" key="12">
    <source>
        <dbReference type="Proteomes" id="UP000824890"/>
    </source>
</evidence>